<keyword evidence="5" id="KW-0496">Mitochondrion</keyword>
<keyword evidence="6" id="KW-0687">Ribonucleoprotein</keyword>
<evidence type="ECO:0000256" key="4">
    <source>
        <dbReference type="ARBA" id="ARBA00022980"/>
    </source>
</evidence>
<evidence type="ECO:0000313" key="10">
    <source>
        <dbReference type="EMBL" id="AGM32195.1"/>
    </source>
</evidence>
<comment type="similarity">
    <text evidence="2">Belongs to the universal ribosomal protein uL30 family.</text>
</comment>
<evidence type="ECO:0000256" key="8">
    <source>
        <dbReference type="ARBA" id="ARBA00035356"/>
    </source>
</evidence>
<evidence type="ECO:0000256" key="2">
    <source>
        <dbReference type="ARBA" id="ARBA00007594"/>
    </source>
</evidence>
<dbReference type="GO" id="GO:0015934">
    <property type="term" value="C:large ribosomal subunit"/>
    <property type="evidence" value="ECO:0007669"/>
    <property type="project" value="InterPro"/>
</dbReference>
<dbReference type="Pfam" id="PF00327">
    <property type="entry name" value="Ribosomal_L30"/>
    <property type="match status" value="1"/>
</dbReference>
<comment type="subcellular location">
    <subcellularLocation>
        <location evidence="1">Mitochondrion</location>
    </subcellularLocation>
</comment>
<dbReference type="GO" id="GO:0003735">
    <property type="term" value="F:structural constituent of ribosome"/>
    <property type="evidence" value="ECO:0007669"/>
    <property type="project" value="InterPro"/>
</dbReference>
<accession>R4UM68</accession>
<evidence type="ECO:0000256" key="6">
    <source>
        <dbReference type="ARBA" id="ARBA00023274"/>
    </source>
</evidence>
<dbReference type="FunFam" id="3.30.1390.20:FF:000005">
    <property type="entry name" value="39S ribosomal protein L30, mitochondrial"/>
    <property type="match status" value="1"/>
</dbReference>
<name>R4UM68_COPFO</name>
<evidence type="ECO:0000256" key="3">
    <source>
        <dbReference type="ARBA" id="ARBA00022946"/>
    </source>
</evidence>
<dbReference type="GO" id="GO:0006412">
    <property type="term" value="P:translation"/>
    <property type="evidence" value="ECO:0007669"/>
    <property type="project" value="InterPro"/>
</dbReference>
<dbReference type="PANTHER" id="PTHR15892">
    <property type="entry name" value="MITOCHONDRIAL RIBOSOMAL PROTEIN L30"/>
    <property type="match status" value="1"/>
</dbReference>
<evidence type="ECO:0000259" key="9">
    <source>
        <dbReference type="Pfam" id="PF00327"/>
    </source>
</evidence>
<dbReference type="InterPro" id="IPR005996">
    <property type="entry name" value="Ribosomal_uL30_bac-type"/>
</dbReference>
<evidence type="ECO:0000256" key="1">
    <source>
        <dbReference type="ARBA" id="ARBA00004173"/>
    </source>
</evidence>
<feature type="domain" description="Large ribosomal subunit protein uL30-like ferredoxin-like fold" evidence="9">
    <location>
        <begin position="51"/>
        <end position="101"/>
    </location>
</feature>
<dbReference type="GO" id="GO:0005743">
    <property type="term" value="C:mitochondrial inner membrane"/>
    <property type="evidence" value="ECO:0007669"/>
    <property type="project" value="UniProtKB-ARBA"/>
</dbReference>
<dbReference type="InterPro" id="IPR036919">
    <property type="entry name" value="Ribo_uL30_ferredoxin-like_sf"/>
</dbReference>
<dbReference type="InterPro" id="IPR016082">
    <property type="entry name" value="Ribosomal_uL30_ferredoxin-like"/>
</dbReference>
<dbReference type="EMBL" id="KC632381">
    <property type="protein sequence ID" value="AGM32195.1"/>
    <property type="molecule type" value="mRNA"/>
</dbReference>
<organism evidence="10">
    <name type="scientific">Coptotermes formosanus</name>
    <name type="common">Formosan subterranean termite</name>
    <dbReference type="NCBI Taxonomy" id="36987"/>
    <lineage>
        <taxon>Eukaryota</taxon>
        <taxon>Metazoa</taxon>
        <taxon>Ecdysozoa</taxon>
        <taxon>Arthropoda</taxon>
        <taxon>Hexapoda</taxon>
        <taxon>Insecta</taxon>
        <taxon>Pterygota</taxon>
        <taxon>Neoptera</taxon>
        <taxon>Polyneoptera</taxon>
        <taxon>Dictyoptera</taxon>
        <taxon>Blattodea</taxon>
        <taxon>Blattoidea</taxon>
        <taxon>Termitoidae</taxon>
        <taxon>Rhinotermitidae</taxon>
        <taxon>Coptotermes</taxon>
    </lineage>
</organism>
<dbReference type="PANTHER" id="PTHR15892:SF2">
    <property type="entry name" value="LARGE RIBOSOMAL SUBUNIT PROTEIN UL30M"/>
    <property type="match status" value="1"/>
</dbReference>
<keyword evidence="3" id="KW-0809">Transit peptide</keyword>
<protein>
    <recommendedName>
        <fullName evidence="7">Large ribosomal subunit protein uL30m</fullName>
    </recommendedName>
    <alternativeName>
        <fullName evidence="8">39S ribosomal protein L30, mitochondrial</fullName>
    </alternativeName>
</protein>
<reference evidence="10" key="1">
    <citation type="submission" date="2013-02" db="EMBL/GenBank/DDBJ databases">
        <title>Immune-Related transcriptome of Coptotermes formosanus Shiraki workers: the defense mechanism.</title>
        <authorList>
            <person name="Hussain A."/>
            <person name="Li Y.F."/>
            <person name="Wen S.Y."/>
        </authorList>
    </citation>
    <scope>NUCLEOTIDE SEQUENCE</scope>
</reference>
<proteinExistence type="evidence at transcript level"/>
<keyword evidence="4 10" id="KW-0689">Ribosomal protein</keyword>
<sequence>MAGRPLFAFVRTNYFCKRYKFNERVKYHGFTYYPRFPDQKDPPYEPTKLLMVQRVKPVKGNPYWDKKLLKHFRLDGKQNDIAVVKNIPEVNAMLWKIKHLVKITPIQCPDGMPEEGDFEGTYLTEYGEFRVSSRLKIDPKQIEATETFIKDERKFDVETLRKLLRLKWLSGW</sequence>
<dbReference type="Gene3D" id="3.30.1390.20">
    <property type="entry name" value="Ribosomal protein L30, ferredoxin-like fold domain"/>
    <property type="match status" value="1"/>
</dbReference>
<evidence type="ECO:0000256" key="5">
    <source>
        <dbReference type="ARBA" id="ARBA00023128"/>
    </source>
</evidence>
<evidence type="ECO:0000256" key="7">
    <source>
        <dbReference type="ARBA" id="ARBA00035281"/>
    </source>
</evidence>
<dbReference type="AlphaFoldDB" id="R4UM68"/>
<dbReference type="SUPFAM" id="SSF55129">
    <property type="entry name" value="Ribosomal protein L30p/L7e"/>
    <property type="match status" value="1"/>
</dbReference>